<name>A0ABR3VZE3_9PEZI</name>
<feature type="region of interest" description="Disordered" evidence="1">
    <location>
        <begin position="224"/>
        <end position="255"/>
    </location>
</feature>
<reference evidence="2 3" key="1">
    <citation type="journal article" date="2024" name="Commun. Biol.">
        <title>Comparative genomic analysis of thermophilic fungi reveals convergent evolutionary adaptations and gene losses.</title>
        <authorList>
            <person name="Steindorff A.S."/>
            <person name="Aguilar-Pontes M.V."/>
            <person name="Robinson A.J."/>
            <person name="Andreopoulos B."/>
            <person name="LaButti K."/>
            <person name="Kuo A."/>
            <person name="Mondo S."/>
            <person name="Riley R."/>
            <person name="Otillar R."/>
            <person name="Haridas S."/>
            <person name="Lipzen A."/>
            <person name="Grimwood J."/>
            <person name="Schmutz J."/>
            <person name="Clum A."/>
            <person name="Reid I.D."/>
            <person name="Moisan M.C."/>
            <person name="Butler G."/>
            <person name="Nguyen T.T.M."/>
            <person name="Dewar K."/>
            <person name="Conant G."/>
            <person name="Drula E."/>
            <person name="Henrissat B."/>
            <person name="Hansel C."/>
            <person name="Singer S."/>
            <person name="Hutchinson M.I."/>
            <person name="de Vries R.P."/>
            <person name="Natvig D.O."/>
            <person name="Powell A.J."/>
            <person name="Tsang A."/>
            <person name="Grigoriev I.V."/>
        </authorList>
    </citation>
    <scope>NUCLEOTIDE SEQUENCE [LARGE SCALE GENOMIC DNA]</scope>
    <source>
        <strain evidence="2 3">ATCC 24622</strain>
    </source>
</reference>
<evidence type="ECO:0000256" key="1">
    <source>
        <dbReference type="SAM" id="MobiDB-lite"/>
    </source>
</evidence>
<feature type="compositionally biased region" description="Low complexity" evidence="1">
    <location>
        <begin position="232"/>
        <end position="254"/>
    </location>
</feature>
<organism evidence="2 3">
    <name type="scientific">Phialemonium thermophilum</name>
    <dbReference type="NCBI Taxonomy" id="223376"/>
    <lineage>
        <taxon>Eukaryota</taxon>
        <taxon>Fungi</taxon>
        <taxon>Dikarya</taxon>
        <taxon>Ascomycota</taxon>
        <taxon>Pezizomycotina</taxon>
        <taxon>Sordariomycetes</taxon>
        <taxon>Sordariomycetidae</taxon>
        <taxon>Cephalothecales</taxon>
        <taxon>Cephalothecaceae</taxon>
        <taxon>Phialemonium</taxon>
    </lineage>
</organism>
<gene>
    <name evidence="2" type="ORF">VTK73DRAFT_9982</name>
</gene>
<keyword evidence="3" id="KW-1185">Reference proteome</keyword>
<feature type="region of interest" description="Disordered" evidence="1">
    <location>
        <begin position="170"/>
        <end position="211"/>
    </location>
</feature>
<dbReference type="EMBL" id="JAZHXJ010000896">
    <property type="protein sequence ID" value="KAL1848937.1"/>
    <property type="molecule type" value="Genomic_DNA"/>
</dbReference>
<feature type="compositionally biased region" description="Polar residues" evidence="1">
    <location>
        <begin position="28"/>
        <end position="37"/>
    </location>
</feature>
<feature type="compositionally biased region" description="Polar residues" evidence="1">
    <location>
        <begin position="197"/>
        <end position="208"/>
    </location>
</feature>
<evidence type="ECO:0000313" key="2">
    <source>
        <dbReference type="EMBL" id="KAL1848937.1"/>
    </source>
</evidence>
<proteinExistence type="predicted"/>
<sequence>MLSIVEEDLPQLDRKQPLPEAHRGPVTNMLSSWQNTGGEKGHVPPEEGFDPEKESRASPTLKGHDSDTSEKAREDEGRPSPGAATEVLETLSRPIPIPGVAQESESSGERSGINEIHDFSEDEEDEADTQYLPGEVPAFRALLTVVNQTPGSDEPRRRIIHLVRDVHHAAQLPSTPSSSSDPQPSGVPESEALDISPRSQRSTRTGATTPEEGARAIAALALAGNPPTEPELGSSPPSFKSASSSSSLGSLSSGMNPHSLVGPTFRPRPDVFLIVPPGGAGYYHGLLFYPRSDVLLLDIEFLDHLETRAARRRRRQNATSPYPVIPGVTPSDIRRIQHVAVELTAIYDPVREDPTSASSLAAGAARAAALLALVFDAFPGTTHLYPTATAVDQMPASQVVTRPRGRVGSPYSELTHASLLRAGLIPSELPPPRSAVGDHAGEAVPSAADLATLSGQTLVDSSHYHEENDDGPMVLARHRLSPSPVESRVADAIATSIIAAHHRRRRERPWDEQPEIETVEWLLVYHAEELQPVMVPFLSRATAEIAPGRRVSAQQATLAREYVASFDGE</sequence>
<dbReference type="Proteomes" id="UP001586593">
    <property type="component" value="Unassembled WGS sequence"/>
</dbReference>
<feature type="region of interest" description="Disordered" evidence="1">
    <location>
        <begin position="1"/>
        <end position="134"/>
    </location>
</feature>
<feature type="compositionally biased region" description="Basic and acidic residues" evidence="1">
    <location>
        <begin position="11"/>
        <end position="23"/>
    </location>
</feature>
<feature type="compositionally biased region" description="Low complexity" evidence="1">
    <location>
        <begin position="173"/>
        <end position="188"/>
    </location>
</feature>
<comment type="caution">
    <text evidence="2">The sequence shown here is derived from an EMBL/GenBank/DDBJ whole genome shotgun (WGS) entry which is preliminary data.</text>
</comment>
<accession>A0ABR3VZE3</accession>
<feature type="compositionally biased region" description="Basic and acidic residues" evidence="1">
    <location>
        <begin position="39"/>
        <end position="78"/>
    </location>
</feature>
<protein>
    <submittedName>
        <fullName evidence="2">Uncharacterized protein</fullName>
    </submittedName>
</protein>
<feature type="compositionally biased region" description="Acidic residues" evidence="1">
    <location>
        <begin position="1"/>
        <end position="10"/>
    </location>
</feature>
<evidence type="ECO:0000313" key="3">
    <source>
        <dbReference type="Proteomes" id="UP001586593"/>
    </source>
</evidence>